<evidence type="ECO:0000256" key="1">
    <source>
        <dbReference type="SAM" id="SignalP"/>
    </source>
</evidence>
<comment type="caution">
    <text evidence="2">The sequence shown here is derived from an EMBL/GenBank/DDBJ whole genome shotgun (WGS) entry which is preliminary data.</text>
</comment>
<reference evidence="2 3" key="1">
    <citation type="journal article" date="2019" name="Sci. Rep.">
        <title>Nanopore sequencing improves the draft genome of the human pathogenic amoeba Naegleria fowleri.</title>
        <authorList>
            <person name="Liechti N."/>
            <person name="Schurch N."/>
            <person name="Bruggmann R."/>
            <person name="Wittwer M."/>
        </authorList>
    </citation>
    <scope>NUCLEOTIDE SEQUENCE [LARGE SCALE GENOMIC DNA]</scope>
    <source>
        <strain evidence="2 3">ATCC 30894</strain>
    </source>
</reference>
<dbReference type="GeneID" id="68119629"/>
<dbReference type="Proteomes" id="UP000444721">
    <property type="component" value="Unassembled WGS sequence"/>
</dbReference>
<organism evidence="2 3">
    <name type="scientific">Naegleria fowleri</name>
    <name type="common">Brain eating amoeba</name>
    <dbReference type="NCBI Taxonomy" id="5763"/>
    <lineage>
        <taxon>Eukaryota</taxon>
        <taxon>Discoba</taxon>
        <taxon>Heterolobosea</taxon>
        <taxon>Tetramitia</taxon>
        <taxon>Eutetramitia</taxon>
        <taxon>Vahlkampfiidae</taxon>
        <taxon>Naegleria</taxon>
    </lineage>
</organism>
<dbReference type="EMBL" id="VFQX01000013">
    <property type="protein sequence ID" value="KAF0981757.1"/>
    <property type="molecule type" value="Genomic_DNA"/>
</dbReference>
<feature type="chain" id="PRO_5025504521" evidence="1">
    <location>
        <begin position="21"/>
        <end position="92"/>
    </location>
</feature>
<keyword evidence="1" id="KW-0732">Signal</keyword>
<accession>A0A6A5BWW3</accession>
<keyword evidence="3" id="KW-1185">Reference proteome</keyword>
<gene>
    <name evidence="2" type="ORF">FDP41_012414</name>
</gene>
<dbReference type="VEuPathDB" id="AmoebaDB:FDP41_012414"/>
<dbReference type="RefSeq" id="XP_044566470.1">
    <property type="nucleotide sequence ID" value="XM_044702932.1"/>
</dbReference>
<feature type="signal peptide" evidence="1">
    <location>
        <begin position="1"/>
        <end position="20"/>
    </location>
</feature>
<protein>
    <submittedName>
        <fullName evidence="2">Uncharacterized protein</fullName>
    </submittedName>
</protein>
<evidence type="ECO:0000313" key="3">
    <source>
        <dbReference type="Proteomes" id="UP000444721"/>
    </source>
</evidence>
<sequence>MFLFLSVIVLYSMCQGGVNTQSIPIPTDPEGVDGSGVASFFEHEWGEDPNHHDFEWDLESDPYYMNSYSSRKLKNLCGYSGPNRSIYRNYNG</sequence>
<proteinExistence type="predicted"/>
<dbReference type="AlphaFoldDB" id="A0A6A5BWW3"/>
<name>A0A6A5BWW3_NAEFO</name>
<evidence type="ECO:0000313" key="2">
    <source>
        <dbReference type="EMBL" id="KAF0981757.1"/>
    </source>
</evidence>